<feature type="transmembrane region" description="Helical" evidence="2">
    <location>
        <begin position="161"/>
        <end position="178"/>
    </location>
</feature>
<dbReference type="Gene3D" id="1.20.120.1220">
    <property type="match status" value="1"/>
</dbReference>
<feature type="transmembrane region" description="Helical" evidence="2">
    <location>
        <begin position="12"/>
        <end position="30"/>
    </location>
</feature>
<name>A0ABV1HHI5_9FIRM</name>
<evidence type="ECO:0000256" key="1">
    <source>
        <dbReference type="ARBA" id="ARBA00005801"/>
    </source>
</evidence>
<evidence type="ECO:0000313" key="4">
    <source>
        <dbReference type="EMBL" id="MEQ2561771.1"/>
    </source>
</evidence>
<reference evidence="4 5" key="1">
    <citation type="submission" date="2024-03" db="EMBL/GenBank/DDBJ databases">
        <title>Human intestinal bacterial collection.</title>
        <authorList>
            <person name="Pauvert C."/>
            <person name="Hitch T.C.A."/>
            <person name="Clavel T."/>
        </authorList>
    </citation>
    <scope>NUCLEOTIDE SEQUENCE [LARGE SCALE GENOMIC DNA]</scope>
    <source>
        <strain evidence="4 5">CLA-AP-H27</strain>
    </source>
</reference>
<evidence type="ECO:0000256" key="2">
    <source>
        <dbReference type="SAM" id="Phobius"/>
    </source>
</evidence>
<feature type="transmembrane region" description="Helical" evidence="2">
    <location>
        <begin position="42"/>
        <end position="60"/>
    </location>
</feature>
<sequence>MKQGQMRSSMEIAYIILKGAAVAVAAAASITDLKTRKIPNKLTFSAMLAGLACNLVLFGFKGLIGSFLGILMGFTAFIFFAIGALKAGDVKLYMAIGAFTGWRFCGYAIVYSILVGGVAAFIFMLLRKSGRTALKNLKNYFVNMFYTHHFYMYQSQDTSSYFSFGCCILVGLVITWMVL</sequence>
<dbReference type="EMBL" id="JBBMFJ010000001">
    <property type="protein sequence ID" value="MEQ2561771.1"/>
    <property type="molecule type" value="Genomic_DNA"/>
</dbReference>
<feature type="domain" description="Prepilin type IV endopeptidase peptidase" evidence="3">
    <location>
        <begin position="22"/>
        <end position="120"/>
    </location>
</feature>
<keyword evidence="2" id="KW-0812">Transmembrane</keyword>
<dbReference type="InterPro" id="IPR050882">
    <property type="entry name" value="Prepilin_peptidase/N-MTase"/>
</dbReference>
<dbReference type="RefSeq" id="WP_349228211.1">
    <property type="nucleotide sequence ID" value="NZ_JBBMFJ010000001.1"/>
</dbReference>
<gene>
    <name evidence="4" type="ORF">WMO41_01020</name>
</gene>
<keyword evidence="5" id="KW-1185">Reference proteome</keyword>
<feature type="transmembrane region" description="Helical" evidence="2">
    <location>
        <begin position="107"/>
        <end position="126"/>
    </location>
</feature>
<dbReference type="Pfam" id="PF01478">
    <property type="entry name" value="Peptidase_A24"/>
    <property type="match status" value="1"/>
</dbReference>
<dbReference type="PANTHER" id="PTHR30487:SF0">
    <property type="entry name" value="PREPILIN LEADER PEPTIDASE_N-METHYLTRANSFERASE-RELATED"/>
    <property type="match status" value="1"/>
</dbReference>
<feature type="transmembrane region" description="Helical" evidence="2">
    <location>
        <begin position="67"/>
        <end position="87"/>
    </location>
</feature>
<dbReference type="InterPro" id="IPR000045">
    <property type="entry name" value="Prepilin_IV_endopep_pep"/>
</dbReference>
<keyword evidence="4" id="KW-0378">Hydrolase</keyword>
<dbReference type="GO" id="GO:0016787">
    <property type="term" value="F:hydrolase activity"/>
    <property type="evidence" value="ECO:0007669"/>
    <property type="project" value="UniProtKB-KW"/>
</dbReference>
<comment type="similarity">
    <text evidence="1">Belongs to the peptidase A24 family.</text>
</comment>
<accession>A0ABV1HHI5</accession>
<keyword evidence="2" id="KW-0472">Membrane</keyword>
<keyword evidence="2" id="KW-1133">Transmembrane helix</keyword>
<evidence type="ECO:0000259" key="3">
    <source>
        <dbReference type="Pfam" id="PF01478"/>
    </source>
</evidence>
<evidence type="ECO:0000313" key="5">
    <source>
        <dbReference type="Proteomes" id="UP001437460"/>
    </source>
</evidence>
<dbReference type="EC" id="3.4.23.-" evidence="4"/>
<dbReference type="Proteomes" id="UP001437460">
    <property type="component" value="Unassembled WGS sequence"/>
</dbReference>
<protein>
    <submittedName>
        <fullName evidence="4">A24 family peptidase</fullName>
        <ecNumber evidence="4">3.4.23.-</ecNumber>
    </submittedName>
</protein>
<dbReference type="PANTHER" id="PTHR30487">
    <property type="entry name" value="TYPE 4 PREPILIN-LIKE PROTEINS LEADER PEPTIDE-PROCESSING ENZYME"/>
    <property type="match status" value="1"/>
</dbReference>
<proteinExistence type="inferred from homology"/>
<organism evidence="4 5">
    <name type="scientific">Ventrimonas faecis</name>
    <dbReference type="NCBI Taxonomy" id="3133170"/>
    <lineage>
        <taxon>Bacteria</taxon>
        <taxon>Bacillati</taxon>
        <taxon>Bacillota</taxon>
        <taxon>Clostridia</taxon>
        <taxon>Lachnospirales</taxon>
        <taxon>Lachnospiraceae</taxon>
        <taxon>Ventrimonas</taxon>
    </lineage>
</organism>
<comment type="caution">
    <text evidence="4">The sequence shown here is derived from an EMBL/GenBank/DDBJ whole genome shotgun (WGS) entry which is preliminary data.</text>
</comment>